<protein>
    <submittedName>
        <fullName evidence="2">Uncharacterized protein DUF3613</fullName>
    </submittedName>
</protein>
<proteinExistence type="predicted"/>
<organism evidence="2 3">
    <name type="scientific">Kerstersia gyiorum</name>
    <dbReference type="NCBI Taxonomy" id="206506"/>
    <lineage>
        <taxon>Bacteria</taxon>
        <taxon>Pseudomonadati</taxon>
        <taxon>Pseudomonadota</taxon>
        <taxon>Betaproteobacteria</taxon>
        <taxon>Burkholderiales</taxon>
        <taxon>Alcaligenaceae</taxon>
        <taxon>Kerstersia</taxon>
    </lineage>
</organism>
<feature type="chain" id="PRO_5030098173" evidence="1">
    <location>
        <begin position="22"/>
        <end position="172"/>
    </location>
</feature>
<evidence type="ECO:0000313" key="3">
    <source>
        <dbReference type="Proteomes" id="UP000292039"/>
    </source>
</evidence>
<name>A0A4Q7MPD2_9BURK</name>
<accession>A0A4Q7MPD2</accession>
<keyword evidence="1" id="KW-0732">Signal</keyword>
<dbReference type="Pfam" id="PF12266">
    <property type="entry name" value="DUF3613"/>
    <property type="match status" value="1"/>
</dbReference>
<gene>
    <name evidence="2" type="ORF">EV679_1722</name>
</gene>
<dbReference type="RefSeq" id="WP_068368085.1">
    <property type="nucleotide sequence ID" value="NZ_CBCSEB010000001.1"/>
</dbReference>
<reference evidence="2 3" key="1">
    <citation type="submission" date="2019-02" db="EMBL/GenBank/DDBJ databases">
        <title>Genomic Encyclopedia of Type Strains, Phase IV (KMG-IV): sequencing the most valuable type-strain genomes for metagenomic binning, comparative biology and taxonomic classification.</title>
        <authorList>
            <person name="Goeker M."/>
        </authorList>
    </citation>
    <scope>NUCLEOTIDE SEQUENCE [LARGE SCALE GENOMIC DNA]</scope>
    <source>
        <strain evidence="2 3">DSM 16618</strain>
    </source>
</reference>
<evidence type="ECO:0000313" key="2">
    <source>
        <dbReference type="EMBL" id="RZS70319.1"/>
    </source>
</evidence>
<dbReference type="AlphaFoldDB" id="A0A4Q7MPD2"/>
<dbReference type="InterPro" id="IPR022053">
    <property type="entry name" value="DUF3613"/>
</dbReference>
<comment type="caution">
    <text evidence="2">The sequence shown here is derived from an EMBL/GenBank/DDBJ whole genome shotgun (WGS) entry which is preliminary data.</text>
</comment>
<sequence length="172" mass="17912">MKQPYRYLLLATCLAATAAHAQNRPLTGEMAHTPAALGQRGLVVVPAQPSAVTVQAVDDGSASDVAGARASMEAIHRGAETTQPAVVQAPAVTRNTVQVAPVVHPQVVSTGQVTRSLLAAQATGTLNGRNIAGQALPALGATAGLTWQRYVDSFSHPIPEWFEEKVEDNSSN</sequence>
<feature type="signal peptide" evidence="1">
    <location>
        <begin position="1"/>
        <end position="21"/>
    </location>
</feature>
<dbReference type="EMBL" id="SGWZ01000002">
    <property type="protein sequence ID" value="RZS70319.1"/>
    <property type="molecule type" value="Genomic_DNA"/>
</dbReference>
<dbReference type="Proteomes" id="UP000292039">
    <property type="component" value="Unassembled WGS sequence"/>
</dbReference>
<evidence type="ECO:0000256" key="1">
    <source>
        <dbReference type="SAM" id="SignalP"/>
    </source>
</evidence>